<protein>
    <submittedName>
        <fullName evidence="2">Uncharacterized protein</fullName>
    </submittedName>
</protein>
<reference evidence="2 3" key="1">
    <citation type="journal article" date="2018" name="BMC Genomics">
        <title>Comparative genome analyses reveal sequence features reflecting distinct modes of host-adaptation between dicot and monocot powdery mildew.</title>
        <authorList>
            <person name="Wu Y."/>
            <person name="Ma X."/>
            <person name="Pan Z."/>
            <person name="Kale S.D."/>
            <person name="Song Y."/>
            <person name="King H."/>
            <person name="Zhang Q."/>
            <person name="Presley C."/>
            <person name="Deng X."/>
            <person name="Wei C.I."/>
            <person name="Xiao S."/>
        </authorList>
    </citation>
    <scope>NUCLEOTIDE SEQUENCE [LARGE SCALE GENOMIC DNA]</scope>
    <source>
        <strain evidence="2">UCSC1</strain>
    </source>
</reference>
<accession>A0A420H8Z8</accession>
<evidence type="ECO:0000313" key="3">
    <source>
        <dbReference type="Proteomes" id="UP000285405"/>
    </source>
</evidence>
<comment type="caution">
    <text evidence="2">The sequence shown here is derived from an EMBL/GenBank/DDBJ whole genome shotgun (WGS) entry which is preliminary data.</text>
</comment>
<keyword evidence="1" id="KW-0472">Membrane</keyword>
<proteinExistence type="predicted"/>
<dbReference type="AlphaFoldDB" id="A0A420H8Z8"/>
<sequence length="64" mass="7353">MKEWIFYLAIDIVGTYLHLGKITGVRYENNSSDNNLDSPLDVSLPLEDVIAFIFLIMGILEKRH</sequence>
<keyword evidence="1" id="KW-1133">Transmembrane helix</keyword>
<feature type="transmembrane region" description="Helical" evidence="1">
    <location>
        <begin position="42"/>
        <end position="60"/>
    </location>
</feature>
<evidence type="ECO:0000256" key="1">
    <source>
        <dbReference type="SAM" id="Phobius"/>
    </source>
</evidence>
<dbReference type="EMBL" id="MCBR01021679">
    <property type="protein sequence ID" value="RKF53914.1"/>
    <property type="molecule type" value="Genomic_DNA"/>
</dbReference>
<organism evidence="2 3">
    <name type="scientific">Golovinomyces cichoracearum</name>
    <dbReference type="NCBI Taxonomy" id="62708"/>
    <lineage>
        <taxon>Eukaryota</taxon>
        <taxon>Fungi</taxon>
        <taxon>Dikarya</taxon>
        <taxon>Ascomycota</taxon>
        <taxon>Pezizomycotina</taxon>
        <taxon>Leotiomycetes</taxon>
        <taxon>Erysiphales</taxon>
        <taxon>Erysiphaceae</taxon>
        <taxon>Golovinomyces</taxon>
    </lineage>
</organism>
<gene>
    <name evidence="2" type="ORF">GcC1_216020</name>
</gene>
<name>A0A420H8Z8_9PEZI</name>
<keyword evidence="1" id="KW-0812">Transmembrane</keyword>
<dbReference type="Proteomes" id="UP000285405">
    <property type="component" value="Unassembled WGS sequence"/>
</dbReference>
<evidence type="ECO:0000313" key="2">
    <source>
        <dbReference type="EMBL" id="RKF53914.1"/>
    </source>
</evidence>